<reference evidence="10 11" key="1">
    <citation type="submission" date="2020-07" db="EMBL/GenBank/DDBJ databases">
        <title>MOT database genomes.</title>
        <authorList>
            <person name="Joseph S."/>
            <person name="Aduse-Opoku J."/>
            <person name="Hashim A."/>
            <person name="Wade W."/>
            <person name="Curtis M."/>
        </authorList>
    </citation>
    <scope>NUCLEOTIDE SEQUENCE [LARGE SCALE GENOMIC DNA]</scope>
    <source>
        <strain evidence="10 11">WMus004</strain>
    </source>
</reference>
<comment type="subcellular location">
    <subcellularLocation>
        <location evidence="8">Cytoplasm</location>
    </subcellularLocation>
</comment>
<dbReference type="InterPro" id="IPR008278">
    <property type="entry name" value="4-PPantetheinyl_Trfase_dom"/>
</dbReference>
<evidence type="ECO:0000256" key="5">
    <source>
        <dbReference type="ARBA" id="ARBA00022842"/>
    </source>
</evidence>
<dbReference type="GO" id="GO:0006633">
    <property type="term" value="P:fatty acid biosynthetic process"/>
    <property type="evidence" value="ECO:0007669"/>
    <property type="project" value="UniProtKB-UniRule"/>
</dbReference>
<dbReference type="GO" id="GO:0008897">
    <property type="term" value="F:holo-[acyl-carrier-protein] synthase activity"/>
    <property type="evidence" value="ECO:0007669"/>
    <property type="project" value="UniProtKB-UniRule"/>
</dbReference>
<dbReference type="EC" id="2.7.8.7" evidence="8"/>
<comment type="function">
    <text evidence="8">Transfers the 4'-phosphopantetheine moiety from coenzyme A to a Ser of acyl-carrier-protein.</text>
</comment>
<dbReference type="Proteomes" id="UP000572528">
    <property type="component" value="Unassembled WGS sequence"/>
</dbReference>
<dbReference type="NCBIfam" id="TIGR00556">
    <property type="entry name" value="pantethn_trn"/>
    <property type="match status" value="1"/>
</dbReference>
<comment type="cofactor">
    <cofactor evidence="8">
        <name>Mg(2+)</name>
        <dbReference type="ChEBI" id="CHEBI:18420"/>
    </cofactor>
</comment>
<comment type="catalytic activity">
    <reaction evidence="8">
        <text>apo-[ACP] + CoA = holo-[ACP] + adenosine 3',5'-bisphosphate + H(+)</text>
        <dbReference type="Rhea" id="RHEA:12068"/>
        <dbReference type="Rhea" id="RHEA-COMP:9685"/>
        <dbReference type="Rhea" id="RHEA-COMP:9690"/>
        <dbReference type="ChEBI" id="CHEBI:15378"/>
        <dbReference type="ChEBI" id="CHEBI:29999"/>
        <dbReference type="ChEBI" id="CHEBI:57287"/>
        <dbReference type="ChEBI" id="CHEBI:58343"/>
        <dbReference type="ChEBI" id="CHEBI:64479"/>
        <dbReference type="EC" id="2.7.8.7"/>
    </reaction>
</comment>
<accession>A0A853EIJ2</accession>
<evidence type="ECO:0000256" key="2">
    <source>
        <dbReference type="ARBA" id="ARBA00022679"/>
    </source>
</evidence>
<evidence type="ECO:0000256" key="8">
    <source>
        <dbReference type="HAMAP-Rule" id="MF_00101"/>
    </source>
</evidence>
<feature type="binding site" evidence="8">
    <location>
        <position position="23"/>
    </location>
    <ligand>
        <name>Mg(2+)</name>
        <dbReference type="ChEBI" id="CHEBI:18420"/>
    </ligand>
</feature>
<keyword evidence="7 8" id="KW-0275">Fatty acid biosynthesis</keyword>
<evidence type="ECO:0000256" key="6">
    <source>
        <dbReference type="ARBA" id="ARBA00023098"/>
    </source>
</evidence>
<comment type="caution">
    <text evidence="10">The sequence shown here is derived from an EMBL/GenBank/DDBJ whole genome shotgun (WGS) entry which is preliminary data.</text>
</comment>
<dbReference type="RefSeq" id="WP_179899720.1">
    <property type="nucleotide sequence ID" value="NZ_JACBXV010000015.1"/>
</dbReference>
<dbReference type="InterPro" id="IPR004568">
    <property type="entry name" value="Ppantetheine-prot_Trfase_dom"/>
</dbReference>
<keyword evidence="6 8" id="KW-0443">Lipid metabolism</keyword>
<sequence length="168" mass="17933">MRPALPEPPGIPPGACVPGAGLDLVDAAMLADQLDVPGTVFAERAFSARERREARRRCQDTGSSQAEHLAARWAAKEAFVKAWSQALAQRARAAGAPGGPVIAAEELDWQQIEMVTDRWGRPRLHLSGQVAQAVEDSLGPGSAQAECWPVSVTHETGWAAAIVLFQHP</sequence>
<evidence type="ECO:0000313" key="10">
    <source>
        <dbReference type="EMBL" id="NYS68380.1"/>
    </source>
</evidence>
<name>A0A853EIJ2_9ACTO</name>
<dbReference type="Pfam" id="PF01648">
    <property type="entry name" value="ACPS"/>
    <property type="match status" value="1"/>
</dbReference>
<dbReference type="GO" id="GO:0005737">
    <property type="term" value="C:cytoplasm"/>
    <property type="evidence" value="ECO:0007669"/>
    <property type="project" value="UniProtKB-SubCell"/>
</dbReference>
<organism evidence="10 11">
    <name type="scientific">Actinomyces bowdenii</name>
    <dbReference type="NCBI Taxonomy" id="131109"/>
    <lineage>
        <taxon>Bacteria</taxon>
        <taxon>Bacillati</taxon>
        <taxon>Actinomycetota</taxon>
        <taxon>Actinomycetes</taxon>
        <taxon>Actinomycetales</taxon>
        <taxon>Actinomycetaceae</taxon>
        <taxon>Actinomyces</taxon>
    </lineage>
</organism>
<feature type="binding site" evidence="8">
    <location>
        <position position="77"/>
    </location>
    <ligand>
        <name>Mg(2+)</name>
        <dbReference type="ChEBI" id="CHEBI:18420"/>
    </ligand>
</feature>
<comment type="similarity">
    <text evidence="8">Belongs to the P-Pant transferase superfamily. AcpS family.</text>
</comment>
<keyword evidence="4 8" id="KW-0276">Fatty acid metabolism</keyword>
<proteinExistence type="inferred from homology"/>
<dbReference type="InterPro" id="IPR002582">
    <property type="entry name" value="ACPS"/>
</dbReference>
<feature type="domain" description="4'-phosphopantetheinyl transferase" evidence="9">
    <location>
        <begin position="21"/>
        <end position="132"/>
    </location>
</feature>
<evidence type="ECO:0000256" key="7">
    <source>
        <dbReference type="ARBA" id="ARBA00023160"/>
    </source>
</evidence>
<dbReference type="Gene3D" id="3.90.470.20">
    <property type="entry name" value="4'-phosphopantetheinyl transferase domain"/>
    <property type="match status" value="1"/>
</dbReference>
<dbReference type="InterPro" id="IPR037143">
    <property type="entry name" value="4-PPantetheinyl_Trfase_dom_sf"/>
</dbReference>
<dbReference type="SUPFAM" id="SSF56214">
    <property type="entry name" value="4'-phosphopantetheinyl transferase"/>
    <property type="match status" value="1"/>
</dbReference>
<evidence type="ECO:0000256" key="1">
    <source>
        <dbReference type="ARBA" id="ARBA00022516"/>
    </source>
</evidence>
<keyword evidence="5 8" id="KW-0460">Magnesium</keyword>
<evidence type="ECO:0000256" key="4">
    <source>
        <dbReference type="ARBA" id="ARBA00022832"/>
    </source>
</evidence>
<evidence type="ECO:0000256" key="3">
    <source>
        <dbReference type="ARBA" id="ARBA00022723"/>
    </source>
</evidence>
<dbReference type="HAMAP" id="MF_00101">
    <property type="entry name" value="AcpS"/>
    <property type="match status" value="1"/>
</dbReference>
<dbReference type="AlphaFoldDB" id="A0A853EIJ2"/>
<keyword evidence="2 8" id="KW-0808">Transferase</keyword>
<dbReference type="GO" id="GO:0000287">
    <property type="term" value="F:magnesium ion binding"/>
    <property type="evidence" value="ECO:0007669"/>
    <property type="project" value="UniProtKB-UniRule"/>
</dbReference>
<evidence type="ECO:0000259" key="9">
    <source>
        <dbReference type="Pfam" id="PF01648"/>
    </source>
</evidence>
<keyword evidence="3 8" id="KW-0479">Metal-binding</keyword>
<evidence type="ECO:0000313" key="11">
    <source>
        <dbReference type="Proteomes" id="UP000572528"/>
    </source>
</evidence>
<protein>
    <recommendedName>
        <fullName evidence="8">Holo-[acyl-carrier-protein] synthase</fullName>
        <shortName evidence="8">Holo-ACP synthase</shortName>
        <ecNumber evidence="8">2.7.8.7</ecNumber>
    </recommendedName>
    <alternativeName>
        <fullName evidence="8">4'-phosphopantetheinyl transferase AcpS</fullName>
    </alternativeName>
</protein>
<keyword evidence="1 8" id="KW-0444">Lipid biosynthesis</keyword>
<gene>
    <name evidence="8" type="primary">acpS</name>
    <name evidence="10" type="ORF">HZZ05_02370</name>
</gene>
<dbReference type="EMBL" id="JACBXV010000015">
    <property type="protein sequence ID" value="NYS68380.1"/>
    <property type="molecule type" value="Genomic_DNA"/>
</dbReference>
<keyword evidence="8" id="KW-0963">Cytoplasm</keyword>